<keyword evidence="2" id="KW-0472">Membrane</keyword>
<organism evidence="4 5">
    <name type="scientific">Aquimarina litoralis</name>
    <dbReference type="NCBI Taxonomy" id="584605"/>
    <lineage>
        <taxon>Bacteria</taxon>
        <taxon>Pseudomonadati</taxon>
        <taxon>Bacteroidota</taxon>
        <taxon>Flavobacteriia</taxon>
        <taxon>Flavobacteriales</taxon>
        <taxon>Flavobacteriaceae</taxon>
        <taxon>Aquimarina</taxon>
    </lineage>
</organism>
<evidence type="ECO:0000256" key="2">
    <source>
        <dbReference type="SAM" id="Phobius"/>
    </source>
</evidence>
<evidence type="ECO:0000259" key="3">
    <source>
        <dbReference type="Pfam" id="PF18962"/>
    </source>
</evidence>
<dbReference type="Gene3D" id="3.40.50.1110">
    <property type="entry name" value="SGNH hydrolase"/>
    <property type="match status" value="1"/>
</dbReference>
<feature type="domain" description="Secretion system C-terminal sorting" evidence="3">
    <location>
        <begin position="357"/>
        <end position="427"/>
    </location>
</feature>
<evidence type="ECO:0000313" key="4">
    <source>
        <dbReference type="EMBL" id="GAA0730866.1"/>
    </source>
</evidence>
<keyword evidence="5" id="KW-1185">Reference proteome</keyword>
<accession>A0ABP3UI76</accession>
<dbReference type="InterPro" id="IPR026444">
    <property type="entry name" value="Secre_tail"/>
</dbReference>
<comment type="caution">
    <text evidence="4">The sequence shown here is derived from an EMBL/GenBank/DDBJ whole genome shotgun (WGS) entry which is preliminary data.</text>
</comment>
<keyword evidence="1" id="KW-0732">Signal</keyword>
<dbReference type="Proteomes" id="UP001501758">
    <property type="component" value="Unassembled WGS sequence"/>
</dbReference>
<name>A0ABP3UI76_9FLAO</name>
<dbReference type="Pfam" id="PF18962">
    <property type="entry name" value="Por_Secre_tail"/>
    <property type="match status" value="1"/>
</dbReference>
<protein>
    <recommendedName>
        <fullName evidence="3">Secretion system C-terminal sorting domain-containing protein</fullName>
    </recommendedName>
</protein>
<dbReference type="InterPro" id="IPR036514">
    <property type="entry name" value="SGNH_hydro_sf"/>
</dbReference>
<keyword evidence="2" id="KW-0812">Transmembrane</keyword>
<sequence length="429" mass="48492">MIKTTNKPALISILESMLLIAFILTGTASFSQQSNNSYIFGHSLVNHSADQATQNRSNIPDWMYLLAQQAGNQYTVDGQFNFLPLQQLPPIFQWGFIDAPNTRTNESNDDFGSWNYDNVIVTLANFIQQTSTPSENAFCDAQYIEDCNEDPNALSSVEAVLRILDFVRTEETGIHFYIYENWPEFNGTFPPNSQAQEDQEFGAFYDYTRGDFHDWWITLQDEVLALRPDAEVKLIPTGPILADLFSDQGILSDISATTLYEDAAPHGYPVLYFLAALVHYSVIYGERPPANFQFPDEALTSPIQIPDTVKNNYNTIVDFIWNSLQNYTFDNGDSRVFLENQTLSIEDISTNTQKPILYPNPGNGVFNLELPQTTIFPVEVKIVNTIGQVIDEISIADHQSTNFNLDKKGTFFLKIIGDQYSDIVKIIAR</sequence>
<proteinExistence type="predicted"/>
<evidence type="ECO:0000256" key="1">
    <source>
        <dbReference type="ARBA" id="ARBA00022729"/>
    </source>
</evidence>
<gene>
    <name evidence="4" type="ORF">GCM10009430_42450</name>
</gene>
<evidence type="ECO:0000313" key="5">
    <source>
        <dbReference type="Proteomes" id="UP001501758"/>
    </source>
</evidence>
<dbReference type="NCBIfam" id="TIGR04183">
    <property type="entry name" value="Por_Secre_tail"/>
    <property type="match status" value="1"/>
</dbReference>
<reference evidence="5" key="1">
    <citation type="journal article" date="2019" name="Int. J. Syst. Evol. Microbiol.">
        <title>The Global Catalogue of Microorganisms (GCM) 10K type strain sequencing project: providing services to taxonomists for standard genome sequencing and annotation.</title>
        <authorList>
            <consortium name="The Broad Institute Genomics Platform"/>
            <consortium name="The Broad Institute Genome Sequencing Center for Infectious Disease"/>
            <person name="Wu L."/>
            <person name="Ma J."/>
        </authorList>
    </citation>
    <scope>NUCLEOTIDE SEQUENCE [LARGE SCALE GENOMIC DNA]</scope>
    <source>
        <strain evidence="5">JCM 15974</strain>
    </source>
</reference>
<feature type="transmembrane region" description="Helical" evidence="2">
    <location>
        <begin position="9"/>
        <end position="30"/>
    </location>
</feature>
<dbReference type="RefSeq" id="WP_343914257.1">
    <property type="nucleotide sequence ID" value="NZ_BAAAGE010000005.1"/>
</dbReference>
<keyword evidence="2" id="KW-1133">Transmembrane helix</keyword>
<dbReference type="EMBL" id="BAAAGE010000005">
    <property type="protein sequence ID" value="GAA0730866.1"/>
    <property type="molecule type" value="Genomic_DNA"/>
</dbReference>